<evidence type="ECO:0000256" key="6">
    <source>
        <dbReference type="SAM" id="Phobius"/>
    </source>
</evidence>
<accession>A0A1G7P8H7</accession>
<proteinExistence type="predicted"/>
<dbReference type="AlphaFoldDB" id="A0A1G7P8H7"/>
<evidence type="ECO:0000256" key="1">
    <source>
        <dbReference type="ARBA" id="ARBA00004651"/>
    </source>
</evidence>
<name>A0A1G7P8H7_9GAMM</name>
<feature type="transmembrane region" description="Helical" evidence="6">
    <location>
        <begin position="73"/>
        <end position="91"/>
    </location>
</feature>
<keyword evidence="8" id="KW-1185">Reference proteome</keyword>
<dbReference type="EMBL" id="FNCI01000002">
    <property type="protein sequence ID" value="SDF82616.1"/>
    <property type="molecule type" value="Genomic_DNA"/>
</dbReference>
<comment type="subcellular location">
    <subcellularLocation>
        <location evidence="1">Cell membrane</location>
        <topology evidence="1">Multi-pass membrane protein</topology>
    </subcellularLocation>
</comment>
<sequence>MAVTLMLPMMAFALAASISPGPVNLVCLSSGTRHPINQGLVFVTGATLGFVALFLAIGLGLHSLLSVVPGFNAILRWAGIAFLLYLSFQLFRADGRLSSGDQQPSPGFMTGAIMQWLNPKAWLASASGIGAYTSGNDLAEIIIFAALYVPICWLSLSCWVYAGAFLRHYIQQPKVLVTLNRTLALLLVASCVFLLVE</sequence>
<protein>
    <submittedName>
        <fullName evidence="7">Threonine/homoserine/homoserine lactone efflux protein</fullName>
    </submittedName>
</protein>
<evidence type="ECO:0000256" key="3">
    <source>
        <dbReference type="ARBA" id="ARBA00022692"/>
    </source>
</evidence>
<keyword evidence="4 6" id="KW-1133">Transmembrane helix</keyword>
<reference evidence="7 8" key="1">
    <citation type="submission" date="2016-10" db="EMBL/GenBank/DDBJ databases">
        <authorList>
            <person name="de Groot N.N."/>
        </authorList>
    </citation>
    <scope>NUCLEOTIDE SEQUENCE [LARGE SCALE GENOMIC DNA]</scope>
    <source>
        <strain evidence="7 8">BH539</strain>
    </source>
</reference>
<evidence type="ECO:0000256" key="4">
    <source>
        <dbReference type="ARBA" id="ARBA00022989"/>
    </source>
</evidence>
<dbReference type="InterPro" id="IPR001123">
    <property type="entry name" value="LeuE-type"/>
</dbReference>
<gene>
    <name evidence="7" type="ORF">SAMN05216571_102182</name>
</gene>
<dbReference type="GO" id="GO:0005886">
    <property type="term" value="C:plasma membrane"/>
    <property type="evidence" value="ECO:0007669"/>
    <property type="project" value="UniProtKB-SubCell"/>
</dbReference>
<dbReference type="PANTHER" id="PTHR30086:SF20">
    <property type="entry name" value="ARGININE EXPORTER PROTEIN ARGO-RELATED"/>
    <property type="match status" value="1"/>
</dbReference>
<feature type="transmembrane region" description="Helical" evidence="6">
    <location>
        <begin position="41"/>
        <end position="61"/>
    </location>
</feature>
<organism evidence="7 8">
    <name type="scientific">Onishia taeanensis</name>
    <dbReference type="NCBI Taxonomy" id="284577"/>
    <lineage>
        <taxon>Bacteria</taxon>
        <taxon>Pseudomonadati</taxon>
        <taxon>Pseudomonadota</taxon>
        <taxon>Gammaproteobacteria</taxon>
        <taxon>Oceanospirillales</taxon>
        <taxon>Halomonadaceae</taxon>
        <taxon>Onishia</taxon>
    </lineage>
</organism>
<keyword evidence="5 6" id="KW-0472">Membrane</keyword>
<dbReference type="RefSeq" id="WP_092523156.1">
    <property type="nucleotide sequence ID" value="NZ_FNCI01000002.1"/>
</dbReference>
<evidence type="ECO:0000256" key="5">
    <source>
        <dbReference type="ARBA" id="ARBA00023136"/>
    </source>
</evidence>
<dbReference type="GO" id="GO:0015171">
    <property type="term" value="F:amino acid transmembrane transporter activity"/>
    <property type="evidence" value="ECO:0007669"/>
    <property type="project" value="TreeGrafter"/>
</dbReference>
<evidence type="ECO:0000313" key="8">
    <source>
        <dbReference type="Proteomes" id="UP000198641"/>
    </source>
</evidence>
<evidence type="ECO:0000313" key="7">
    <source>
        <dbReference type="EMBL" id="SDF82616.1"/>
    </source>
</evidence>
<keyword evidence="3 6" id="KW-0812">Transmembrane</keyword>
<keyword evidence="2" id="KW-1003">Cell membrane</keyword>
<feature type="transmembrane region" description="Helical" evidence="6">
    <location>
        <begin position="141"/>
        <end position="166"/>
    </location>
</feature>
<dbReference type="Pfam" id="PF01810">
    <property type="entry name" value="LysE"/>
    <property type="match status" value="1"/>
</dbReference>
<evidence type="ECO:0000256" key="2">
    <source>
        <dbReference type="ARBA" id="ARBA00022475"/>
    </source>
</evidence>
<dbReference type="OrthoDB" id="9812084at2"/>
<dbReference type="PANTHER" id="PTHR30086">
    <property type="entry name" value="ARGININE EXPORTER PROTEIN ARGO"/>
    <property type="match status" value="1"/>
</dbReference>
<dbReference type="GO" id="GO:0033228">
    <property type="term" value="P:cysteine export across plasma membrane"/>
    <property type="evidence" value="ECO:0007669"/>
    <property type="project" value="TreeGrafter"/>
</dbReference>
<dbReference type="STRING" id="284577.SAMN05216571_102182"/>
<feature type="transmembrane region" description="Helical" evidence="6">
    <location>
        <begin position="178"/>
        <end position="196"/>
    </location>
</feature>
<dbReference type="Proteomes" id="UP000198641">
    <property type="component" value="Unassembled WGS sequence"/>
</dbReference>